<dbReference type="Proteomes" id="UP000740926">
    <property type="component" value="Unassembled WGS sequence"/>
</dbReference>
<evidence type="ECO:0000313" key="3">
    <source>
        <dbReference type="Proteomes" id="UP000740926"/>
    </source>
</evidence>
<protein>
    <submittedName>
        <fullName evidence="2">Uncharacterized protein</fullName>
    </submittedName>
</protein>
<comment type="caution">
    <text evidence="2">The sequence shown here is derived from an EMBL/GenBank/DDBJ whole genome shotgun (WGS) entry which is preliminary data.</text>
</comment>
<dbReference type="EMBL" id="JAANIU010016047">
    <property type="protein sequence ID" value="KAG1529183.1"/>
    <property type="molecule type" value="Genomic_DNA"/>
</dbReference>
<dbReference type="AlphaFoldDB" id="A0A9P7BZR2"/>
<gene>
    <name evidence="2" type="ORF">G6F50_018171</name>
</gene>
<keyword evidence="3" id="KW-1185">Reference proteome</keyword>
<reference evidence="2 3" key="1">
    <citation type="journal article" date="2020" name="Microb. Genom.">
        <title>Genetic diversity of clinical and environmental Mucorales isolates obtained from an investigation of mucormycosis cases among solid organ transplant recipients.</title>
        <authorList>
            <person name="Nguyen M.H."/>
            <person name="Kaul D."/>
            <person name="Muto C."/>
            <person name="Cheng S.J."/>
            <person name="Richter R.A."/>
            <person name="Bruno V.M."/>
            <person name="Liu G."/>
            <person name="Beyhan S."/>
            <person name="Sundermann A.J."/>
            <person name="Mounaud S."/>
            <person name="Pasculle A.W."/>
            <person name="Nierman W.C."/>
            <person name="Driscoll E."/>
            <person name="Cumbie R."/>
            <person name="Clancy C.J."/>
            <person name="Dupont C.L."/>
        </authorList>
    </citation>
    <scope>NUCLEOTIDE SEQUENCE [LARGE SCALE GENOMIC DNA]</scope>
    <source>
        <strain evidence="2 3">GL24</strain>
    </source>
</reference>
<feature type="compositionally biased region" description="Basic residues" evidence="1">
    <location>
        <begin position="100"/>
        <end position="115"/>
    </location>
</feature>
<sequence length="115" mass="13146">MHRLGRLLQDQTQQAAFGPRVRTVAHKRQPGAGHRDRAALTCQRAHVDHGHWHATPGLHARDPRRRTGHLLEGAQAQHFDHVRRIQRIAVFADAKQQIKPPRRGKRGAGLGRRRR</sequence>
<evidence type="ECO:0000313" key="2">
    <source>
        <dbReference type="EMBL" id="KAG1529183.1"/>
    </source>
</evidence>
<evidence type="ECO:0000256" key="1">
    <source>
        <dbReference type="SAM" id="MobiDB-lite"/>
    </source>
</evidence>
<accession>A0A9P7BZR2</accession>
<feature type="region of interest" description="Disordered" evidence="1">
    <location>
        <begin position="94"/>
        <end position="115"/>
    </location>
</feature>
<organism evidence="2 3">
    <name type="scientific">Rhizopus delemar</name>
    <dbReference type="NCBI Taxonomy" id="936053"/>
    <lineage>
        <taxon>Eukaryota</taxon>
        <taxon>Fungi</taxon>
        <taxon>Fungi incertae sedis</taxon>
        <taxon>Mucoromycota</taxon>
        <taxon>Mucoromycotina</taxon>
        <taxon>Mucoromycetes</taxon>
        <taxon>Mucorales</taxon>
        <taxon>Mucorineae</taxon>
        <taxon>Rhizopodaceae</taxon>
        <taxon>Rhizopus</taxon>
    </lineage>
</organism>
<name>A0A9P7BZR2_9FUNG</name>
<proteinExistence type="predicted"/>